<keyword evidence="1 3" id="KW-0853">WD repeat</keyword>
<dbReference type="InterPro" id="IPR036570">
    <property type="entry name" value="HORMA_dom_sf"/>
</dbReference>
<protein>
    <recommendedName>
        <fullName evidence="5">Nephrocystin 3-like N-terminal domain-containing protein</fullName>
    </recommendedName>
</protein>
<dbReference type="Gene3D" id="2.130.10.10">
    <property type="entry name" value="YVTN repeat-like/Quinoprotein amine dehydrogenase"/>
    <property type="match status" value="1"/>
</dbReference>
<feature type="repeat" description="WD" evidence="3">
    <location>
        <begin position="918"/>
        <end position="944"/>
    </location>
</feature>
<dbReference type="InterPro" id="IPR036322">
    <property type="entry name" value="WD40_repeat_dom_sf"/>
</dbReference>
<dbReference type="InterPro" id="IPR015943">
    <property type="entry name" value="WD40/YVTN_repeat-like_dom_sf"/>
</dbReference>
<accession>A0A4S8KXG0</accession>
<evidence type="ECO:0000313" key="6">
    <source>
        <dbReference type="EMBL" id="THU80679.1"/>
    </source>
</evidence>
<dbReference type="Pfam" id="PF24883">
    <property type="entry name" value="NPHP3_N"/>
    <property type="match status" value="1"/>
</dbReference>
<feature type="region of interest" description="Disordered" evidence="4">
    <location>
        <begin position="339"/>
        <end position="367"/>
    </location>
</feature>
<dbReference type="Proteomes" id="UP000297245">
    <property type="component" value="Unassembled WGS sequence"/>
</dbReference>
<dbReference type="SUPFAM" id="SSF50978">
    <property type="entry name" value="WD40 repeat-like"/>
    <property type="match status" value="1"/>
</dbReference>
<proteinExistence type="predicted"/>
<evidence type="ECO:0000256" key="4">
    <source>
        <dbReference type="SAM" id="MobiDB-lite"/>
    </source>
</evidence>
<dbReference type="InterPro" id="IPR001680">
    <property type="entry name" value="WD40_rpt"/>
</dbReference>
<feature type="region of interest" description="Disordered" evidence="4">
    <location>
        <begin position="206"/>
        <end position="232"/>
    </location>
</feature>
<gene>
    <name evidence="6" type="ORF">K435DRAFT_874124</name>
</gene>
<dbReference type="SMART" id="SM00320">
    <property type="entry name" value="WD40"/>
    <property type="match status" value="2"/>
</dbReference>
<dbReference type="PANTHER" id="PTHR10039:SF17">
    <property type="entry name" value="FUNGAL STAND N-TERMINAL GOODBYE DOMAIN-CONTAINING PROTEIN-RELATED"/>
    <property type="match status" value="1"/>
</dbReference>
<evidence type="ECO:0000256" key="2">
    <source>
        <dbReference type="ARBA" id="ARBA00022737"/>
    </source>
</evidence>
<dbReference type="InterPro" id="IPR059179">
    <property type="entry name" value="MLKL-like_MCAfunc"/>
</dbReference>
<dbReference type="InterPro" id="IPR056884">
    <property type="entry name" value="NPHP3-like_N"/>
</dbReference>
<evidence type="ECO:0000313" key="7">
    <source>
        <dbReference type="Proteomes" id="UP000297245"/>
    </source>
</evidence>
<dbReference type="PROSITE" id="PS00678">
    <property type="entry name" value="WD_REPEATS_1"/>
    <property type="match status" value="2"/>
</dbReference>
<reference evidence="6 7" key="1">
    <citation type="journal article" date="2019" name="Nat. Ecol. Evol.">
        <title>Megaphylogeny resolves global patterns of mushroom evolution.</title>
        <authorList>
            <person name="Varga T."/>
            <person name="Krizsan K."/>
            <person name="Foldi C."/>
            <person name="Dima B."/>
            <person name="Sanchez-Garcia M."/>
            <person name="Sanchez-Ramirez S."/>
            <person name="Szollosi G.J."/>
            <person name="Szarkandi J.G."/>
            <person name="Papp V."/>
            <person name="Albert L."/>
            <person name="Andreopoulos W."/>
            <person name="Angelini C."/>
            <person name="Antonin V."/>
            <person name="Barry K.W."/>
            <person name="Bougher N.L."/>
            <person name="Buchanan P."/>
            <person name="Buyck B."/>
            <person name="Bense V."/>
            <person name="Catcheside P."/>
            <person name="Chovatia M."/>
            <person name="Cooper J."/>
            <person name="Damon W."/>
            <person name="Desjardin D."/>
            <person name="Finy P."/>
            <person name="Geml J."/>
            <person name="Haridas S."/>
            <person name="Hughes K."/>
            <person name="Justo A."/>
            <person name="Karasinski D."/>
            <person name="Kautmanova I."/>
            <person name="Kiss B."/>
            <person name="Kocsube S."/>
            <person name="Kotiranta H."/>
            <person name="LaButti K.M."/>
            <person name="Lechner B.E."/>
            <person name="Liimatainen K."/>
            <person name="Lipzen A."/>
            <person name="Lukacs Z."/>
            <person name="Mihaltcheva S."/>
            <person name="Morgado L.N."/>
            <person name="Niskanen T."/>
            <person name="Noordeloos M.E."/>
            <person name="Ohm R.A."/>
            <person name="Ortiz-Santana B."/>
            <person name="Ovrebo C."/>
            <person name="Racz N."/>
            <person name="Riley R."/>
            <person name="Savchenko A."/>
            <person name="Shiryaev A."/>
            <person name="Soop K."/>
            <person name="Spirin V."/>
            <person name="Szebenyi C."/>
            <person name="Tomsovsky M."/>
            <person name="Tulloss R.E."/>
            <person name="Uehling J."/>
            <person name="Grigoriev I.V."/>
            <person name="Vagvolgyi C."/>
            <person name="Papp T."/>
            <person name="Martin F.M."/>
            <person name="Miettinen O."/>
            <person name="Hibbett D.S."/>
            <person name="Nagy L.G."/>
        </authorList>
    </citation>
    <scope>NUCLEOTIDE SEQUENCE [LARGE SCALE GENOMIC DNA]</scope>
    <source>
        <strain evidence="6 7">CBS 962.96</strain>
    </source>
</reference>
<feature type="compositionally biased region" description="Polar residues" evidence="4">
    <location>
        <begin position="208"/>
        <end position="232"/>
    </location>
</feature>
<dbReference type="InterPro" id="IPR027417">
    <property type="entry name" value="P-loop_NTPase"/>
</dbReference>
<evidence type="ECO:0000256" key="3">
    <source>
        <dbReference type="PROSITE-ProRule" id="PRU00221"/>
    </source>
</evidence>
<sequence length="992" mass="109032">MSTVITTTTHRISNQPSLTYPGPSSSQSDASHYQTQVSQTLTLPTSTHAFPPVPHPLGILTLTSTYLSHPNFRIDELESLLSSRFLSLEQEVGRGVGIGGAGAYQYDREQERDRERERQLREREVADDDNFVPTLIKNQQKESLISGGTGLGGGGLLAQGPLPVRTSNFAARSPPTDIPRLQQRGYVSGPGVKEDVESIADRFVLPGTSASSSHGQGQGNMRQRTTSALSNVSMSPSREIVVVSTSRPSSVDVAWFSRSPPRATIVLPSQRQRDWVLSVSVVKASSTVGGVSAGAGGAGALGLIGVFASPSHHRFQTPQKPDMGRKTQRMKAFFSGKKKKSNVQNVPASQTGSQVSVSPSLSSNRGQAGDVAMDTIEMALKLVRESADWFGPLKAVAGGLCECIRIYRQVADNKDNFDKLAADIAERAKILEQERKKGISSDMEIHFNQLSEKLKEIDAQVKMKKEQHIAFQVVQGDQNNKAIDSFFKEVQDAYEKCKDQVLFTIGRDTKKIGSNTKKILNLLKDHTMQNMPYSQRAFHDVDIGNGHTRERCTAGTREKILKDIEEWADGTSPVKTFGYWICGMAGTGKSTIAKSVCDTMKSRKMLAATFFCSRQFPECRDHSKIIPTIAYQMAQFSPSFGRVLVTILEGNPDIVSKPPHEQLEILLFEPWLKVVSTQSPVIVIDALDECENIGSVLSALIPAIQNQGMPGLKFLFTSRPENQIYKHLNAPRPLPAESQVEKMYLHNVEESLVQGDIAMYLSYKLQDLNIAQLDMDKLIKSSGKLFIYAATLVKYICDPDFLDLAPSKVQEMTSMNSSPDKSQTQDLDQLYSTILKKAIPEKLTASQRKNYLGISIHTIITAGRPLTCSIISELLGMQQNLVEATISRMQSVLYISDHLIYTFHASFADYIVTEDRSDGKRIVSGSDDKSIRIWDTATGIQIGDPLQGHDHYVNSVAFSADGTRILSGSDDRTIRLWDTATGAQIGDPPPGP</sequence>
<feature type="compositionally biased region" description="Low complexity" evidence="4">
    <location>
        <begin position="353"/>
        <end position="363"/>
    </location>
</feature>
<keyword evidence="2" id="KW-0677">Repeat</keyword>
<evidence type="ECO:0000259" key="5">
    <source>
        <dbReference type="Pfam" id="PF24883"/>
    </source>
</evidence>
<dbReference type="EMBL" id="ML179881">
    <property type="protein sequence ID" value="THU80679.1"/>
    <property type="molecule type" value="Genomic_DNA"/>
</dbReference>
<dbReference type="PROSITE" id="PS50294">
    <property type="entry name" value="WD_REPEATS_REGION"/>
    <property type="match status" value="1"/>
</dbReference>
<dbReference type="AlphaFoldDB" id="A0A4S8KXG0"/>
<dbReference type="Gene3D" id="3.30.900.10">
    <property type="entry name" value="HORMA domain"/>
    <property type="match status" value="1"/>
</dbReference>
<dbReference type="PANTHER" id="PTHR10039">
    <property type="entry name" value="AMELOGENIN"/>
    <property type="match status" value="1"/>
</dbReference>
<feature type="domain" description="Nephrocystin 3-like N-terminal" evidence="5">
    <location>
        <begin position="555"/>
        <end position="719"/>
    </location>
</feature>
<feature type="repeat" description="WD" evidence="3">
    <location>
        <begin position="946"/>
        <end position="987"/>
    </location>
</feature>
<dbReference type="InterPro" id="IPR019775">
    <property type="entry name" value="WD40_repeat_CS"/>
</dbReference>
<dbReference type="OrthoDB" id="538223at2759"/>
<feature type="compositionally biased region" description="Polar residues" evidence="4">
    <location>
        <begin position="342"/>
        <end position="352"/>
    </location>
</feature>
<dbReference type="PROSITE" id="PS50082">
    <property type="entry name" value="WD_REPEATS_2"/>
    <property type="match status" value="2"/>
</dbReference>
<feature type="region of interest" description="Disordered" evidence="4">
    <location>
        <begin position="1"/>
        <end position="39"/>
    </location>
</feature>
<dbReference type="CDD" id="cd21037">
    <property type="entry name" value="MLKL_NTD"/>
    <property type="match status" value="1"/>
</dbReference>
<dbReference type="SUPFAM" id="SSF52540">
    <property type="entry name" value="P-loop containing nucleoside triphosphate hydrolases"/>
    <property type="match status" value="1"/>
</dbReference>
<keyword evidence="7" id="KW-1185">Reference proteome</keyword>
<dbReference type="Pfam" id="PF00400">
    <property type="entry name" value="WD40"/>
    <property type="match status" value="2"/>
</dbReference>
<organism evidence="6 7">
    <name type="scientific">Dendrothele bispora (strain CBS 962.96)</name>
    <dbReference type="NCBI Taxonomy" id="1314807"/>
    <lineage>
        <taxon>Eukaryota</taxon>
        <taxon>Fungi</taxon>
        <taxon>Dikarya</taxon>
        <taxon>Basidiomycota</taxon>
        <taxon>Agaricomycotina</taxon>
        <taxon>Agaricomycetes</taxon>
        <taxon>Agaricomycetidae</taxon>
        <taxon>Agaricales</taxon>
        <taxon>Agaricales incertae sedis</taxon>
        <taxon>Dendrothele</taxon>
    </lineage>
</organism>
<evidence type="ECO:0000256" key="1">
    <source>
        <dbReference type="ARBA" id="ARBA00022574"/>
    </source>
</evidence>
<name>A0A4S8KXG0_DENBC</name>
<dbReference type="Gene3D" id="3.40.50.300">
    <property type="entry name" value="P-loop containing nucleotide triphosphate hydrolases"/>
    <property type="match status" value="1"/>
</dbReference>